<dbReference type="EMBL" id="SGPJ01000377">
    <property type="protein sequence ID" value="THG94932.1"/>
    <property type="molecule type" value="Genomic_DNA"/>
</dbReference>
<comment type="caution">
    <text evidence="2">The sequence shown here is derived from an EMBL/GenBank/DDBJ whole genome shotgun (WGS) entry which is preliminary data.</text>
</comment>
<sequence length="223" mass="25569">MVASSESIDFEDEHCDLASFTAVADNVRIVAEDALRMLAQFPQYAQPCLVNYDYAYRNILLDSDTLRVKALIDWDDVHVMPFIVGIDFPEDITQFSIYGLAPDSNYYREGIFPSFPPDEYGEIIGAVDADGKFAGQAEQGNSIDVDQRNQRIRDTMLRETYIRALQSQDGRVSQPDMWEVRRKVLKAHHLLTEGGWMWWSKREWLQMQASGIGEDTVNMNVCR</sequence>
<dbReference type="SUPFAM" id="SSF56112">
    <property type="entry name" value="Protein kinase-like (PK-like)"/>
    <property type="match status" value="1"/>
</dbReference>
<gene>
    <name evidence="2" type="ORF">EW026_g6630</name>
</gene>
<evidence type="ECO:0000313" key="2">
    <source>
        <dbReference type="EMBL" id="THG94932.1"/>
    </source>
</evidence>
<reference evidence="2 3" key="1">
    <citation type="submission" date="2019-02" db="EMBL/GenBank/DDBJ databases">
        <title>Genome sequencing of the rare red list fungi Phlebia centrifuga.</title>
        <authorList>
            <person name="Buettner E."/>
            <person name="Kellner H."/>
        </authorList>
    </citation>
    <scope>NUCLEOTIDE SEQUENCE [LARGE SCALE GENOMIC DNA]</scope>
    <source>
        <strain evidence="2 3">DSM 108282</strain>
    </source>
</reference>
<dbReference type="Proteomes" id="UP000309038">
    <property type="component" value="Unassembled WGS sequence"/>
</dbReference>
<feature type="domain" description="Aminoglycoside phosphotransferase" evidence="1">
    <location>
        <begin position="31"/>
        <end position="83"/>
    </location>
</feature>
<organism evidence="2 3">
    <name type="scientific">Hermanssonia centrifuga</name>
    <dbReference type="NCBI Taxonomy" id="98765"/>
    <lineage>
        <taxon>Eukaryota</taxon>
        <taxon>Fungi</taxon>
        <taxon>Dikarya</taxon>
        <taxon>Basidiomycota</taxon>
        <taxon>Agaricomycotina</taxon>
        <taxon>Agaricomycetes</taxon>
        <taxon>Polyporales</taxon>
        <taxon>Meruliaceae</taxon>
        <taxon>Hermanssonia</taxon>
    </lineage>
</organism>
<protein>
    <recommendedName>
        <fullName evidence="1">Aminoglycoside phosphotransferase domain-containing protein</fullName>
    </recommendedName>
</protein>
<dbReference type="InterPro" id="IPR002575">
    <property type="entry name" value="Aminoglycoside_PTrfase"/>
</dbReference>
<name>A0A4V3X9P5_9APHY</name>
<proteinExistence type="predicted"/>
<dbReference type="InterPro" id="IPR011009">
    <property type="entry name" value="Kinase-like_dom_sf"/>
</dbReference>
<evidence type="ECO:0000313" key="3">
    <source>
        <dbReference type="Proteomes" id="UP000309038"/>
    </source>
</evidence>
<dbReference type="AlphaFoldDB" id="A0A4V3X9P5"/>
<evidence type="ECO:0000259" key="1">
    <source>
        <dbReference type="Pfam" id="PF01636"/>
    </source>
</evidence>
<keyword evidence="3" id="KW-1185">Reference proteome</keyword>
<accession>A0A4V3X9P5</accession>
<dbReference type="Pfam" id="PF01636">
    <property type="entry name" value="APH"/>
    <property type="match status" value="1"/>
</dbReference>